<dbReference type="InterPro" id="IPR052918">
    <property type="entry name" value="Motility_Chemotaxis_Reg"/>
</dbReference>
<dbReference type="Proteomes" id="UP001460072">
    <property type="component" value="Unassembled WGS sequence"/>
</dbReference>
<feature type="domain" description="DUF7948" evidence="4">
    <location>
        <begin position="42"/>
        <end position="256"/>
    </location>
</feature>
<reference evidence="5 6" key="1">
    <citation type="submission" date="2024-03" db="EMBL/GenBank/DDBJ databases">
        <title>Two novel species of the genus Flavobacterium exhibiting potentially degradation of complex polysaccharides.</title>
        <authorList>
            <person name="Lian X."/>
        </authorList>
    </citation>
    <scope>NUCLEOTIDE SEQUENCE [LARGE SCALE GENOMIC DNA]</scope>
    <source>
        <strain evidence="6">j3</strain>
    </source>
</reference>
<dbReference type="InterPro" id="IPR026444">
    <property type="entry name" value="Secre_tail"/>
</dbReference>
<dbReference type="PANTHER" id="PTHR35580">
    <property type="entry name" value="CELL SURFACE GLYCOPROTEIN (S-LAYER PROTEIN)-LIKE PROTEIN"/>
    <property type="match status" value="1"/>
</dbReference>
<gene>
    <name evidence="5" type="ORF">WFZ85_15525</name>
</gene>
<evidence type="ECO:0000259" key="4">
    <source>
        <dbReference type="Pfam" id="PF25778"/>
    </source>
</evidence>
<dbReference type="Pfam" id="PF25778">
    <property type="entry name" value="DUF7948"/>
    <property type="match status" value="1"/>
</dbReference>
<keyword evidence="1 2" id="KW-0732">Signal</keyword>
<evidence type="ECO:0000313" key="5">
    <source>
        <dbReference type="EMBL" id="MEM0544011.1"/>
    </source>
</evidence>
<dbReference type="EMBL" id="JBCGDO010000043">
    <property type="protein sequence ID" value="MEM0544011.1"/>
    <property type="molecule type" value="Genomic_DNA"/>
</dbReference>
<accession>A0ABU9N9J0</accession>
<dbReference type="SUPFAM" id="SSF101898">
    <property type="entry name" value="NHL repeat"/>
    <property type="match status" value="1"/>
</dbReference>
<feature type="signal peptide" evidence="2">
    <location>
        <begin position="1"/>
        <end position="23"/>
    </location>
</feature>
<dbReference type="NCBIfam" id="TIGR04183">
    <property type="entry name" value="Por_Secre_tail"/>
    <property type="match status" value="1"/>
</dbReference>
<evidence type="ECO:0000256" key="2">
    <source>
        <dbReference type="SAM" id="SignalP"/>
    </source>
</evidence>
<protein>
    <submittedName>
        <fullName evidence="5">SBBP repeat-containing protein</fullName>
    </submittedName>
</protein>
<dbReference type="InterPro" id="IPR057708">
    <property type="entry name" value="DUF7948"/>
</dbReference>
<dbReference type="RefSeq" id="WP_342697177.1">
    <property type="nucleotide sequence ID" value="NZ_JBCGDO010000043.1"/>
</dbReference>
<organism evidence="5 6">
    <name type="scientific">Flavobacterium aureirubrum</name>
    <dbReference type="NCBI Taxonomy" id="3133147"/>
    <lineage>
        <taxon>Bacteria</taxon>
        <taxon>Pseudomonadati</taxon>
        <taxon>Bacteroidota</taxon>
        <taxon>Flavobacteriia</taxon>
        <taxon>Flavobacteriales</taxon>
        <taxon>Flavobacteriaceae</taxon>
        <taxon>Flavobacterium</taxon>
    </lineage>
</organism>
<evidence type="ECO:0000313" key="6">
    <source>
        <dbReference type="Proteomes" id="UP001460072"/>
    </source>
</evidence>
<dbReference type="InterPro" id="IPR010620">
    <property type="entry name" value="SBBP_repeat"/>
</dbReference>
<name>A0ABU9N9J0_9FLAO</name>
<comment type="caution">
    <text evidence="5">The sequence shown here is derived from an EMBL/GenBank/DDBJ whole genome shotgun (WGS) entry which is preliminary data.</text>
</comment>
<dbReference type="PANTHER" id="PTHR35580:SF1">
    <property type="entry name" value="PHYTASE-LIKE DOMAIN-CONTAINING PROTEIN"/>
    <property type="match status" value="1"/>
</dbReference>
<evidence type="ECO:0000259" key="3">
    <source>
        <dbReference type="Pfam" id="PF18962"/>
    </source>
</evidence>
<sequence length="798" mass="87337">MKKNLLIIFALLLFKIATIHGQANNLNTDAKQKLNNLNQQYFIENKGQWPNEVLYLTQMSGLNTWITRKGIQLEFYKKEINNENVSKIDDCSKLEIIDCKFIGQRVNYDLVNCNSIVVAKGEMRQSAHKNFLIGNDQNKYATNVAIYGQVIVKDIYDGIDIRYYFENNFLKYDFIVHPWADANQIQINIVGSDKTYLNTKGELVLSTLFGEIQNANLYCYQQEDRRKVEGNFTNKSGNWSFDLETYDKSQTLIIDPLIYATYIGGSHYDEAYSIAVDASNNVYVSGFTYSSNFDITAGAFQTSRAGDWDIFVSKLNAGGTDLIYSTYIGGSGSDFAVSSAVDANNDLYITGYTSSTNYITTAGAFQTINNGGVDGFITKLNASGTALIYSTYIGGNNGDYSRAIAIDTSNNAYITGNTNSNNFVTSIGAFQNVYNGLEDIFVCKLNEAGNTLIYSTYIGSFNNEYGQSIALDNAGNAYITGWAHFGFITTPGAFQSTIGGGSDAIVVKLNSLGTALIYSTFIGGSGADAGFDIALDSSNNAYITGDTESSNFIVSPTAFQNNHEGSWTDAFVTKINALGNAIIYSTYLGGSGDDTSYSISVDSNENAYITGRTESTNFDITAGAFQTTKAAGRDVFASKLNATGSALLYSSYIGGNNNDVGLSLALDSSANAYLTGLTWSTDLYTSTGAFQTGNAGTRDLFVFKLDMIPNLSIIENFKNNLFSVFPNPSYGVYQIVFENTNMLALELEVYDITGKLVLNKQVSNKNDFYIDISKEASGMYLLKVKTNQAQQITRLIKL</sequence>
<evidence type="ECO:0000256" key="1">
    <source>
        <dbReference type="ARBA" id="ARBA00022729"/>
    </source>
</evidence>
<feature type="domain" description="Secretion system C-terminal sorting" evidence="3">
    <location>
        <begin position="724"/>
        <end position="796"/>
    </location>
</feature>
<proteinExistence type="predicted"/>
<keyword evidence="6" id="KW-1185">Reference proteome</keyword>
<feature type="chain" id="PRO_5045766765" evidence="2">
    <location>
        <begin position="24"/>
        <end position="798"/>
    </location>
</feature>
<dbReference type="Pfam" id="PF06739">
    <property type="entry name" value="SBBP"/>
    <property type="match status" value="6"/>
</dbReference>
<dbReference type="Pfam" id="PF18962">
    <property type="entry name" value="Por_Secre_tail"/>
    <property type="match status" value="1"/>
</dbReference>